<dbReference type="Proteomes" id="UP000247763">
    <property type="component" value="Chromosome"/>
</dbReference>
<keyword evidence="4 6" id="KW-1133">Transmembrane helix</keyword>
<accession>A0A2Z3HR46</accession>
<feature type="transmembrane region" description="Helical" evidence="6">
    <location>
        <begin position="169"/>
        <end position="190"/>
    </location>
</feature>
<evidence type="ECO:0000256" key="6">
    <source>
        <dbReference type="SAM" id="Phobius"/>
    </source>
</evidence>
<evidence type="ECO:0000259" key="7">
    <source>
        <dbReference type="Pfam" id="PF09335"/>
    </source>
</evidence>
<evidence type="ECO:0000256" key="2">
    <source>
        <dbReference type="ARBA" id="ARBA00022475"/>
    </source>
</evidence>
<keyword evidence="2" id="KW-1003">Cell membrane</keyword>
<evidence type="ECO:0000313" key="9">
    <source>
        <dbReference type="Proteomes" id="UP000247763"/>
    </source>
</evidence>
<dbReference type="Pfam" id="PF09335">
    <property type="entry name" value="VTT_dom"/>
    <property type="match status" value="1"/>
</dbReference>
<evidence type="ECO:0000256" key="4">
    <source>
        <dbReference type="ARBA" id="ARBA00022989"/>
    </source>
</evidence>
<organism evidence="8 9">
    <name type="scientific">Phenylobacterium parvum</name>
    <dbReference type="NCBI Taxonomy" id="2201350"/>
    <lineage>
        <taxon>Bacteria</taxon>
        <taxon>Pseudomonadati</taxon>
        <taxon>Pseudomonadota</taxon>
        <taxon>Alphaproteobacteria</taxon>
        <taxon>Caulobacterales</taxon>
        <taxon>Caulobacteraceae</taxon>
        <taxon>Phenylobacterium</taxon>
    </lineage>
</organism>
<gene>
    <name evidence="8" type="ORF">HYN04_01725</name>
</gene>
<name>A0A2Z3HR46_9CAUL</name>
<dbReference type="InterPro" id="IPR032816">
    <property type="entry name" value="VTT_dom"/>
</dbReference>
<dbReference type="InterPro" id="IPR051311">
    <property type="entry name" value="DedA_domain"/>
</dbReference>
<sequence>MVDWVLAVIAAGGLAGVAALMFAENLFPPIPSEVILPLAGYAAARGDLPLAGVILAATLGAVAGASVWKAAGRRIPEAGLRSWVDRHGRWLALEVRDLDRAKAFFQRWGGLAVFLGRLAPGIRTLISLPAGILRMPWGRFLAWTTAGTFLWTLALTLAGAALASRHDQVAAWLDPVTEILLGLLLAAYLWRVFRRSRRRDAA</sequence>
<keyword evidence="9" id="KW-1185">Reference proteome</keyword>
<evidence type="ECO:0000256" key="3">
    <source>
        <dbReference type="ARBA" id="ARBA00022692"/>
    </source>
</evidence>
<proteinExistence type="predicted"/>
<dbReference type="GO" id="GO:0005886">
    <property type="term" value="C:plasma membrane"/>
    <property type="evidence" value="ECO:0007669"/>
    <property type="project" value="UniProtKB-SubCell"/>
</dbReference>
<evidence type="ECO:0000256" key="5">
    <source>
        <dbReference type="ARBA" id="ARBA00023136"/>
    </source>
</evidence>
<dbReference type="OrthoDB" id="9813426at2"/>
<evidence type="ECO:0000313" key="8">
    <source>
        <dbReference type="EMBL" id="AWM76596.1"/>
    </source>
</evidence>
<feature type="domain" description="VTT" evidence="7">
    <location>
        <begin position="30"/>
        <end position="160"/>
    </location>
</feature>
<feature type="transmembrane region" description="Helical" evidence="6">
    <location>
        <begin position="47"/>
        <end position="68"/>
    </location>
</feature>
<reference evidence="9" key="1">
    <citation type="submission" date="2018-05" db="EMBL/GenBank/DDBJ databases">
        <title>Genome sequencing of Phenylobacterium sp. HYN0004.</title>
        <authorList>
            <person name="Yi H."/>
            <person name="Baek C."/>
        </authorList>
    </citation>
    <scope>NUCLEOTIDE SEQUENCE [LARGE SCALE GENOMIC DNA]</scope>
    <source>
        <strain evidence="9">HYN0004</strain>
    </source>
</reference>
<dbReference type="RefSeq" id="WP_110449165.1">
    <property type="nucleotide sequence ID" value="NZ_CP029479.1"/>
</dbReference>
<keyword evidence="3 6" id="KW-0812">Transmembrane</keyword>
<dbReference type="EMBL" id="CP029479">
    <property type="protein sequence ID" value="AWM76596.1"/>
    <property type="molecule type" value="Genomic_DNA"/>
</dbReference>
<protein>
    <submittedName>
        <fullName evidence="8">Alkaline phosphatase</fullName>
    </submittedName>
</protein>
<dbReference type="PANTHER" id="PTHR42709:SF6">
    <property type="entry name" value="UNDECAPRENYL PHOSPHATE TRANSPORTER A"/>
    <property type="match status" value="1"/>
</dbReference>
<keyword evidence="5 6" id="KW-0472">Membrane</keyword>
<evidence type="ECO:0000256" key="1">
    <source>
        <dbReference type="ARBA" id="ARBA00004651"/>
    </source>
</evidence>
<dbReference type="PANTHER" id="PTHR42709">
    <property type="entry name" value="ALKALINE PHOSPHATASE LIKE PROTEIN"/>
    <property type="match status" value="1"/>
</dbReference>
<dbReference type="AlphaFoldDB" id="A0A2Z3HR46"/>
<dbReference type="KEGG" id="phb:HYN04_01725"/>
<feature type="transmembrane region" description="Helical" evidence="6">
    <location>
        <begin position="140"/>
        <end position="163"/>
    </location>
</feature>
<comment type="subcellular location">
    <subcellularLocation>
        <location evidence="1">Cell membrane</location>
        <topology evidence="1">Multi-pass membrane protein</topology>
    </subcellularLocation>
</comment>